<comment type="caution">
    <text evidence="2">The sequence shown here is derived from an EMBL/GenBank/DDBJ whole genome shotgun (WGS) entry which is preliminary data.</text>
</comment>
<proteinExistence type="predicted"/>
<keyword evidence="1" id="KW-1133">Transmembrane helix</keyword>
<feature type="transmembrane region" description="Helical" evidence="1">
    <location>
        <begin position="99"/>
        <end position="120"/>
    </location>
</feature>
<evidence type="ECO:0008006" key="4">
    <source>
        <dbReference type="Google" id="ProtNLM"/>
    </source>
</evidence>
<dbReference type="Gene3D" id="3.30.1150.10">
    <property type="match status" value="1"/>
</dbReference>
<dbReference type="InterPro" id="IPR051045">
    <property type="entry name" value="TonB-dependent_transducer"/>
</dbReference>
<dbReference type="Proteomes" id="UP000559626">
    <property type="component" value="Unassembled WGS sequence"/>
</dbReference>
<dbReference type="GO" id="GO:0031992">
    <property type="term" value="F:energy transducer activity"/>
    <property type="evidence" value="ECO:0007669"/>
    <property type="project" value="TreeGrafter"/>
</dbReference>
<evidence type="ECO:0000313" key="3">
    <source>
        <dbReference type="Proteomes" id="UP000559626"/>
    </source>
</evidence>
<keyword evidence="1" id="KW-0812">Transmembrane</keyword>
<dbReference type="SUPFAM" id="SSF74653">
    <property type="entry name" value="TolA/TonB C-terminal domain"/>
    <property type="match status" value="1"/>
</dbReference>
<dbReference type="PANTHER" id="PTHR33446:SF2">
    <property type="entry name" value="PROTEIN TONB"/>
    <property type="match status" value="1"/>
</dbReference>
<evidence type="ECO:0000313" key="2">
    <source>
        <dbReference type="EMBL" id="NML65767.1"/>
    </source>
</evidence>
<dbReference type="Gene3D" id="1.10.10.1320">
    <property type="entry name" value="Anti-sigma factor, zinc-finger domain"/>
    <property type="match status" value="1"/>
</dbReference>
<name>A0A7Y0AEC7_9BACT</name>
<organism evidence="2 3">
    <name type="scientific">Hymenobacter polaris</name>
    <dbReference type="NCBI Taxonomy" id="2682546"/>
    <lineage>
        <taxon>Bacteria</taxon>
        <taxon>Pseudomonadati</taxon>
        <taxon>Bacteroidota</taxon>
        <taxon>Cytophagia</taxon>
        <taxon>Cytophagales</taxon>
        <taxon>Hymenobacteraceae</taxon>
        <taxon>Hymenobacter</taxon>
    </lineage>
</organism>
<reference evidence="2 3" key="1">
    <citation type="submission" date="2020-04" db="EMBL/GenBank/DDBJ databases">
        <title>Hymenobacter polaris sp. nov., isolated from Arctic soil.</title>
        <authorList>
            <person name="Dahal R.H."/>
        </authorList>
    </citation>
    <scope>NUCLEOTIDE SEQUENCE [LARGE SCALE GENOMIC DNA]</scope>
    <source>
        <strain evidence="2 3">RP-2-7</strain>
    </source>
</reference>
<accession>A0A7Y0AEC7</accession>
<protein>
    <recommendedName>
        <fullName evidence="4">Zinc-finger domain-containing protein</fullName>
    </recommendedName>
</protein>
<dbReference type="EMBL" id="JABBGH010000002">
    <property type="protein sequence ID" value="NML65767.1"/>
    <property type="molecule type" value="Genomic_DNA"/>
</dbReference>
<keyword evidence="3" id="KW-1185">Reference proteome</keyword>
<gene>
    <name evidence="2" type="ORF">HHL22_11170</name>
</gene>
<sequence>MLPTNPLLNATAPAGPHLPLATLRQYAAGTLAPAAQHRVEAHALACPRCADMLEGLLQTPPATTDQALAQLQQRLRRRVQLAPQALPATRAHRRHRLMALQLAAAATLLFGLVAGGWWTWQQRHMPADTAARPVATPRAAATAEPPTTIAATLPATTATVAVARPARSARHRVAVSKTKRSLIAASRAPSASAAATSYPSADASALVPAPASVAPATTASNALAEVVVVPTPMAAAAPASKQAAYDTSVAAAPGLMGRTRGLALRATPPASAPTMVRADAMPAAPAIPPTPVGGYSAWREKLRHEAAEFKPELPEQPLSGTVQLRLLIGADGKVQEIRVLHGLRADYDEEAQRLVCDGAGWVPGIGGGKRAAQAVDVAVPFQ</sequence>
<dbReference type="PANTHER" id="PTHR33446">
    <property type="entry name" value="PROTEIN TONB-RELATED"/>
    <property type="match status" value="1"/>
</dbReference>
<keyword evidence="1" id="KW-0472">Membrane</keyword>
<dbReference type="RefSeq" id="WP_169531304.1">
    <property type="nucleotide sequence ID" value="NZ_JABBGH010000002.1"/>
</dbReference>
<dbReference type="GO" id="GO:0098797">
    <property type="term" value="C:plasma membrane protein complex"/>
    <property type="evidence" value="ECO:0007669"/>
    <property type="project" value="TreeGrafter"/>
</dbReference>
<evidence type="ECO:0000256" key="1">
    <source>
        <dbReference type="SAM" id="Phobius"/>
    </source>
</evidence>
<dbReference type="InterPro" id="IPR041916">
    <property type="entry name" value="Anti_sigma_zinc_sf"/>
</dbReference>
<dbReference type="AlphaFoldDB" id="A0A7Y0AEC7"/>